<comment type="caution">
    <text evidence="1">The sequence shown here is derived from an EMBL/GenBank/DDBJ whole genome shotgun (WGS) entry which is preliminary data.</text>
</comment>
<evidence type="ECO:0000313" key="2">
    <source>
        <dbReference type="Proteomes" id="UP001216150"/>
    </source>
</evidence>
<sequence>MPIQVSPIISSPSLPLQSHLDHIALNQLNGSNRHLEQTSTDNVDMVDVHDMIQPILRVQPHVCEPPSDPSQGNVAEMVNVHEMPQHVLPQVFGSLGEQSRIDVANMLDVHDMIQPILPAQEFYSLENSSTVDIHDMLQPILPMRDCEPFKEKSQKRTSNMVRFHELGQPIFPTETASLSDTQLPNMFQSSPIERQVSIIQDPLNMPMATHSQDITTHNNLFLQPVSAA</sequence>
<dbReference type="AlphaFoldDB" id="A0AAD6DB26"/>
<name>A0AAD6DB26_9EURO</name>
<evidence type="ECO:0000313" key="1">
    <source>
        <dbReference type="EMBL" id="KAJ5569040.1"/>
    </source>
</evidence>
<gene>
    <name evidence="1" type="ORF">N7450_011526</name>
</gene>
<dbReference type="Proteomes" id="UP001216150">
    <property type="component" value="Unassembled WGS sequence"/>
</dbReference>
<organism evidence="1 2">
    <name type="scientific">Penicillium hetheringtonii</name>
    <dbReference type="NCBI Taxonomy" id="911720"/>
    <lineage>
        <taxon>Eukaryota</taxon>
        <taxon>Fungi</taxon>
        <taxon>Dikarya</taxon>
        <taxon>Ascomycota</taxon>
        <taxon>Pezizomycotina</taxon>
        <taxon>Eurotiomycetes</taxon>
        <taxon>Eurotiomycetidae</taxon>
        <taxon>Eurotiales</taxon>
        <taxon>Aspergillaceae</taxon>
        <taxon>Penicillium</taxon>
    </lineage>
</organism>
<proteinExistence type="predicted"/>
<accession>A0AAD6DB26</accession>
<keyword evidence="2" id="KW-1185">Reference proteome</keyword>
<reference evidence="1 2" key="1">
    <citation type="journal article" date="2023" name="IMA Fungus">
        <title>Comparative genomic study of the Penicillium genus elucidates a diverse pangenome and 15 lateral gene transfer events.</title>
        <authorList>
            <person name="Petersen C."/>
            <person name="Sorensen T."/>
            <person name="Nielsen M.R."/>
            <person name="Sondergaard T.E."/>
            <person name="Sorensen J.L."/>
            <person name="Fitzpatrick D.A."/>
            <person name="Frisvad J.C."/>
            <person name="Nielsen K.L."/>
        </authorList>
    </citation>
    <scope>NUCLEOTIDE SEQUENCE [LARGE SCALE GENOMIC DNA]</scope>
    <source>
        <strain evidence="1 2">IBT 29057</strain>
    </source>
</reference>
<protein>
    <submittedName>
        <fullName evidence="1">Uncharacterized protein</fullName>
    </submittedName>
</protein>
<dbReference type="EMBL" id="JAQJAC010000010">
    <property type="protein sequence ID" value="KAJ5569040.1"/>
    <property type="molecule type" value="Genomic_DNA"/>
</dbReference>